<comment type="pathway">
    <text evidence="6">Cofactor biosynthesis; adenosylcobalamin biosynthesis; adenosylcobalamin from cob(II)yrinate a,c-diamide: step 5/7.</text>
</comment>
<evidence type="ECO:0000256" key="16">
    <source>
        <dbReference type="ARBA" id="ARBA00029570"/>
    </source>
</evidence>
<protein>
    <recommendedName>
        <fullName evidence="16">Adenosylcobinamide kinase</fullName>
        <ecNumber evidence="8">2.7.1.156</ecNumber>
        <ecNumber evidence="9">2.7.7.62</ecNumber>
    </recommendedName>
    <alternativeName>
        <fullName evidence="17">Adenosylcobinamide-phosphate guanylyltransferase</fullName>
    </alternativeName>
</protein>
<evidence type="ECO:0000256" key="7">
    <source>
        <dbReference type="ARBA" id="ARBA00007490"/>
    </source>
</evidence>
<dbReference type="GO" id="GO:0005525">
    <property type="term" value="F:GTP binding"/>
    <property type="evidence" value="ECO:0007669"/>
    <property type="project" value="UniProtKB-KW"/>
</dbReference>
<gene>
    <name evidence="19" type="ORF">OG2516_07777</name>
</gene>
<evidence type="ECO:0000256" key="9">
    <source>
        <dbReference type="ARBA" id="ARBA00012523"/>
    </source>
</evidence>
<evidence type="ECO:0000256" key="8">
    <source>
        <dbReference type="ARBA" id="ARBA00012016"/>
    </source>
</evidence>
<keyword evidence="10" id="KW-0169">Cobalamin biosynthesis</keyword>
<evidence type="ECO:0000256" key="1">
    <source>
        <dbReference type="ARBA" id="ARBA00000312"/>
    </source>
</evidence>
<feature type="transmembrane region" description="Helical" evidence="18">
    <location>
        <begin position="107"/>
        <end position="125"/>
    </location>
</feature>
<dbReference type="PANTHER" id="PTHR34848:SF1">
    <property type="entry name" value="BIFUNCTIONAL ADENOSYLCOBALAMIN BIOSYNTHESIS PROTEIN COBU"/>
    <property type="match status" value="1"/>
</dbReference>
<evidence type="ECO:0000313" key="19">
    <source>
        <dbReference type="EMBL" id="EAR52359.1"/>
    </source>
</evidence>
<organism evidence="19 20">
    <name type="scientific">Oceanicola granulosus (strain ATCC BAA-861 / DSM 15982 / KCTC 12143 / HTCC2516)</name>
    <dbReference type="NCBI Taxonomy" id="314256"/>
    <lineage>
        <taxon>Bacteria</taxon>
        <taxon>Pseudomonadati</taxon>
        <taxon>Pseudomonadota</taxon>
        <taxon>Alphaproteobacteria</taxon>
        <taxon>Rhodobacterales</taxon>
        <taxon>Roseobacteraceae</taxon>
        <taxon>Oceanicola</taxon>
    </lineage>
</organism>
<comment type="function">
    <text evidence="4">Catalyzes ATP-dependent phosphorylation of adenosylcobinamide and addition of GMP to adenosylcobinamide phosphate.</text>
</comment>
<dbReference type="Pfam" id="PF02283">
    <property type="entry name" value="CobU"/>
    <property type="match status" value="1"/>
</dbReference>
<evidence type="ECO:0000256" key="18">
    <source>
        <dbReference type="SAM" id="Phobius"/>
    </source>
</evidence>
<keyword evidence="15" id="KW-0342">GTP-binding</keyword>
<dbReference type="EC" id="2.7.7.62" evidence="9"/>
<name>Q2CI99_OCEGH</name>
<proteinExistence type="inferred from homology"/>
<dbReference type="Gene3D" id="3.40.50.300">
    <property type="entry name" value="P-loop containing nucleotide triphosphate hydrolases"/>
    <property type="match status" value="1"/>
</dbReference>
<dbReference type="EC" id="2.7.1.156" evidence="8"/>
<dbReference type="Proteomes" id="UP000003635">
    <property type="component" value="Unassembled WGS sequence"/>
</dbReference>
<comment type="catalytic activity">
    <reaction evidence="1">
        <text>adenosylcob(III)inamide + ATP = adenosylcob(III)inamide phosphate + ADP + H(+)</text>
        <dbReference type="Rhea" id="RHEA:15769"/>
        <dbReference type="ChEBI" id="CHEBI:2480"/>
        <dbReference type="ChEBI" id="CHEBI:15378"/>
        <dbReference type="ChEBI" id="CHEBI:30616"/>
        <dbReference type="ChEBI" id="CHEBI:58502"/>
        <dbReference type="ChEBI" id="CHEBI:456216"/>
        <dbReference type="EC" id="2.7.1.156"/>
    </reaction>
</comment>
<keyword evidence="13 19" id="KW-0418">Kinase</keyword>
<dbReference type="GO" id="GO:0008820">
    <property type="term" value="F:cobinamide phosphate guanylyltransferase activity"/>
    <property type="evidence" value="ECO:0007669"/>
    <property type="project" value="UniProtKB-EC"/>
</dbReference>
<keyword evidence="20" id="KW-1185">Reference proteome</keyword>
<dbReference type="UniPathway" id="UPA00148">
    <property type="reaction ID" value="UER00236"/>
</dbReference>
<keyword evidence="11 19" id="KW-0808">Transferase</keyword>
<sequence>MTGKIAAHRAARGEGWETLEVPLDIAPALAAVSAEKMVILDCATLWLTNLQLSGADPAGAPERFVAALEGCAAPVVVVSNEVGQGIVPMHEMSRAFREAQGRLNQAVAARAGLVVAVMAGLPLVLKGAL</sequence>
<evidence type="ECO:0000256" key="3">
    <source>
        <dbReference type="ARBA" id="ARBA00001522"/>
    </source>
</evidence>
<comment type="pathway">
    <text evidence="5">Cofactor biosynthesis; adenosylcobalamin biosynthesis; adenosylcobalamin from cob(II)yrinate a,c-diamide: step 6/7.</text>
</comment>
<dbReference type="GO" id="GO:0005524">
    <property type="term" value="F:ATP binding"/>
    <property type="evidence" value="ECO:0007669"/>
    <property type="project" value="UniProtKB-KW"/>
</dbReference>
<dbReference type="InterPro" id="IPR027417">
    <property type="entry name" value="P-loop_NTPase"/>
</dbReference>
<comment type="caution">
    <text evidence="19">The sequence shown here is derived from an EMBL/GenBank/DDBJ whole genome shotgun (WGS) entry which is preliminary data.</text>
</comment>
<evidence type="ECO:0000256" key="2">
    <source>
        <dbReference type="ARBA" id="ARBA00000711"/>
    </source>
</evidence>
<dbReference type="HOGENOM" id="CLU_094161_0_1_5"/>
<evidence type="ECO:0000256" key="5">
    <source>
        <dbReference type="ARBA" id="ARBA00004692"/>
    </source>
</evidence>
<dbReference type="GO" id="GO:0043752">
    <property type="term" value="F:adenosylcobinamide kinase activity"/>
    <property type="evidence" value="ECO:0007669"/>
    <property type="project" value="UniProtKB-EC"/>
</dbReference>
<accession>Q2CI99</accession>
<dbReference type="eggNOG" id="COG2087">
    <property type="taxonomic scope" value="Bacteria"/>
</dbReference>
<evidence type="ECO:0000256" key="14">
    <source>
        <dbReference type="ARBA" id="ARBA00022840"/>
    </source>
</evidence>
<dbReference type="AlphaFoldDB" id="Q2CI99"/>
<dbReference type="PANTHER" id="PTHR34848">
    <property type="match status" value="1"/>
</dbReference>
<keyword evidence="12" id="KW-0547">Nucleotide-binding</keyword>
<evidence type="ECO:0000313" key="20">
    <source>
        <dbReference type="Proteomes" id="UP000003635"/>
    </source>
</evidence>
<dbReference type="SUPFAM" id="SSF52540">
    <property type="entry name" value="P-loop containing nucleoside triphosphate hydrolases"/>
    <property type="match status" value="1"/>
</dbReference>
<dbReference type="InterPro" id="IPR003203">
    <property type="entry name" value="CobU/CobP"/>
</dbReference>
<evidence type="ECO:0000256" key="11">
    <source>
        <dbReference type="ARBA" id="ARBA00022679"/>
    </source>
</evidence>
<dbReference type="GO" id="GO:0009236">
    <property type="term" value="P:cobalamin biosynthetic process"/>
    <property type="evidence" value="ECO:0007669"/>
    <property type="project" value="UniProtKB-UniPathway"/>
</dbReference>
<keyword evidence="14" id="KW-0067">ATP-binding</keyword>
<keyword evidence="18" id="KW-0472">Membrane</keyword>
<evidence type="ECO:0000256" key="17">
    <source>
        <dbReference type="ARBA" id="ARBA00030571"/>
    </source>
</evidence>
<evidence type="ECO:0000256" key="13">
    <source>
        <dbReference type="ARBA" id="ARBA00022777"/>
    </source>
</evidence>
<comment type="catalytic activity">
    <reaction evidence="3">
        <text>adenosylcob(III)inamide + GTP = adenosylcob(III)inamide phosphate + GDP + H(+)</text>
        <dbReference type="Rhea" id="RHEA:15765"/>
        <dbReference type="ChEBI" id="CHEBI:2480"/>
        <dbReference type="ChEBI" id="CHEBI:15378"/>
        <dbReference type="ChEBI" id="CHEBI:37565"/>
        <dbReference type="ChEBI" id="CHEBI:58189"/>
        <dbReference type="ChEBI" id="CHEBI:58502"/>
        <dbReference type="EC" id="2.7.1.156"/>
    </reaction>
</comment>
<evidence type="ECO:0000256" key="6">
    <source>
        <dbReference type="ARBA" id="ARBA00005159"/>
    </source>
</evidence>
<keyword evidence="18" id="KW-0812">Transmembrane</keyword>
<keyword evidence="18" id="KW-1133">Transmembrane helix</keyword>
<comment type="catalytic activity">
    <reaction evidence="2">
        <text>adenosylcob(III)inamide phosphate + GTP + H(+) = adenosylcob(III)inamide-GDP + diphosphate</text>
        <dbReference type="Rhea" id="RHEA:22712"/>
        <dbReference type="ChEBI" id="CHEBI:15378"/>
        <dbReference type="ChEBI" id="CHEBI:33019"/>
        <dbReference type="ChEBI" id="CHEBI:37565"/>
        <dbReference type="ChEBI" id="CHEBI:58502"/>
        <dbReference type="ChEBI" id="CHEBI:60487"/>
        <dbReference type="EC" id="2.7.7.62"/>
    </reaction>
</comment>
<comment type="similarity">
    <text evidence="7">Belongs to the CobU/CobP family.</text>
</comment>
<dbReference type="STRING" id="314256.OG2516_07777"/>
<reference evidence="19 20" key="1">
    <citation type="journal article" date="2010" name="J. Bacteriol.">
        <title>Genome sequences of Oceanicola granulosus HTCC2516(T) and Oceanicola batsensis HTCC2597(TDelta).</title>
        <authorList>
            <person name="Thrash J.C."/>
            <person name="Cho J.C."/>
            <person name="Vergin K.L."/>
            <person name="Giovannoni S.J."/>
        </authorList>
    </citation>
    <scope>NUCLEOTIDE SEQUENCE [LARGE SCALE GENOMIC DNA]</scope>
    <source>
        <strain evidence="20">ATCC BAA-861 / DSM 15982 / KCTC 12143 / HTCC2516</strain>
    </source>
</reference>
<dbReference type="EMBL" id="AAOT01000004">
    <property type="protein sequence ID" value="EAR52359.1"/>
    <property type="molecule type" value="Genomic_DNA"/>
</dbReference>
<evidence type="ECO:0000256" key="12">
    <source>
        <dbReference type="ARBA" id="ARBA00022741"/>
    </source>
</evidence>
<evidence type="ECO:0000256" key="15">
    <source>
        <dbReference type="ARBA" id="ARBA00023134"/>
    </source>
</evidence>
<evidence type="ECO:0000256" key="10">
    <source>
        <dbReference type="ARBA" id="ARBA00022573"/>
    </source>
</evidence>
<evidence type="ECO:0000256" key="4">
    <source>
        <dbReference type="ARBA" id="ARBA00003889"/>
    </source>
</evidence>